<organism evidence="12 13">
    <name type="scientific">Caerostris darwini</name>
    <dbReference type="NCBI Taxonomy" id="1538125"/>
    <lineage>
        <taxon>Eukaryota</taxon>
        <taxon>Metazoa</taxon>
        <taxon>Ecdysozoa</taxon>
        <taxon>Arthropoda</taxon>
        <taxon>Chelicerata</taxon>
        <taxon>Arachnida</taxon>
        <taxon>Araneae</taxon>
        <taxon>Araneomorphae</taxon>
        <taxon>Entelegynae</taxon>
        <taxon>Araneoidea</taxon>
        <taxon>Araneidae</taxon>
        <taxon>Caerostris</taxon>
    </lineage>
</organism>
<evidence type="ECO:0000256" key="1">
    <source>
        <dbReference type="ARBA" id="ARBA00004123"/>
    </source>
</evidence>
<dbReference type="GO" id="GO:0000981">
    <property type="term" value="F:DNA-binding transcription factor activity, RNA polymerase II-specific"/>
    <property type="evidence" value="ECO:0007669"/>
    <property type="project" value="TreeGrafter"/>
</dbReference>
<dbReference type="InterPro" id="IPR013088">
    <property type="entry name" value="Znf_NHR/GATA"/>
</dbReference>
<protein>
    <submittedName>
        <fullName evidence="12">Transcription factor GATA-4</fullName>
    </submittedName>
</protein>
<feature type="compositionally biased region" description="Pro residues" evidence="10">
    <location>
        <begin position="98"/>
        <end position="110"/>
    </location>
</feature>
<evidence type="ECO:0000256" key="3">
    <source>
        <dbReference type="ARBA" id="ARBA00022771"/>
    </source>
</evidence>
<keyword evidence="6" id="KW-0238">DNA-binding</keyword>
<dbReference type="GO" id="GO:0045165">
    <property type="term" value="P:cell fate commitment"/>
    <property type="evidence" value="ECO:0007669"/>
    <property type="project" value="TreeGrafter"/>
</dbReference>
<dbReference type="PANTHER" id="PTHR10071:SF281">
    <property type="entry name" value="BOX A-BINDING FACTOR-RELATED"/>
    <property type="match status" value="1"/>
</dbReference>
<evidence type="ECO:0000313" key="12">
    <source>
        <dbReference type="EMBL" id="GIY45948.1"/>
    </source>
</evidence>
<comment type="caution">
    <text evidence="12">The sequence shown here is derived from an EMBL/GenBank/DDBJ whole genome shotgun (WGS) entry which is preliminary data.</text>
</comment>
<dbReference type="InterPro" id="IPR000679">
    <property type="entry name" value="Znf_GATA"/>
</dbReference>
<evidence type="ECO:0000256" key="7">
    <source>
        <dbReference type="ARBA" id="ARBA00023163"/>
    </source>
</evidence>
<feature type="compositionally biased region" description="Polar residues" evidence="10">
    <location>
        <begin position="125"/>
        <end position="135"/>
    </location>
</feature>
<evidence type="ECO:0000256" key="6">
    <source>
        <dbReference type="ARBA" id="ARBA00023125"/>
    </source>
</evidence>
<dbReference type="PROSITE" id="PS50114">
    <property type="entry name" value="GATA_ZN_FINGER_2"/>
    <property type="match status" value="2"/>
</dbReference>
<dbReference type="FunFam" id="3.30.50.10:FF:000032">
    <property type="entry name" value="Transcription factor GATA-3"/>
    <property type="match status" value="1"/>
</dbReference>
<keyword evidence="13" id="KW-1185">Reference proteome</keyword>
<comment type="subcellular location">
    <subcellularLocation>
        <location evidence="1">Nucleus</location>
    </subcellularLocation>
</comment>
<evidence type="ECO:0000256" key="5">
    <source>
        <dbReference type="ARBA" id="ARBA00023015"/>
    </source>
</evidence>
<dbReference type="Gene3D" id="3.30.50.10">
    <property type="entry name" value="Erythroid Transcription Factor GATA-1, subunit A"/>
    <property type="match status" value="2"/>
</dbReference>
<name>A0AAV4TPQ7_9ARAC</name>
<dbReference type="Pfam" id="PF00320">
    <property type="entry name" value="GATA"/>
    <property type="match status" value="2"/>
</dbReference>
<keyword evidence="4" id="KW-0862">Zinc</keyword>
<dbReference type="PANTHER" id="PTHR10071">
    <property type="entry name" value="TRANSCRIPTION FACTOR GATA FAMILY MEMBER"/>
    <property type="match status" value="1"/>
</dbReference>
<evidence type="ECO:0000256" key="8">
    <source>
        <dbReference type="ARBA" id="ARBA00023242"/>
    </source>
</evidence>
<keyword evidence="3 9" id="KW-0863">Zinc-finger</keyword>
<dbReference type="PRINTS" id="PR00619">
    <property type="entry name" value="GATAZNFINGER"/>
</dbReference>
<dbReference type="GO" id="GO:0000122">
    <property type="term" value="P:negative regulation of transcription by RNA polymerase II"/>
    <property type="evidence" value="ECO:0007669"/>
    <property type="project" value="TreeGrafter"/>
</dbReference>
<sequence length="574" mass="62618">MCAQPRDCRKPTGEGCNDITTLFRKYHHIVTISFILPFCNSSPRIVRSKFSYTASRPIALVSTINNKSDQHPPIHKSVICRIPSTQLLMMDSTIPWSETPPPPLPTPPQQHTPTSTQDEPPPGESSPNSRRVTPTSPIPSDAIQLAYSSAIDTPPESMTVIRGLKSISPVNEHNSVPGEQLVYQTLGDGNGYMGQYGVSYPGNFSPSQPQPVGSPSAYEKYSYVKVPCYQGDLHMMQGYENEGSRSISPSNVVYTTTFQYPSQEMPYAQPMWGANANTGTYLTGIGSPILESNDISANGRSNYGTHMTNPTYLLAPGNEAATWSLPSMSSSAYLQEGRRTQFADAPPEYSRIPEQPQHQCAMCGTTEGSPWRRGDAGQFICNTCGLYKNGVSRTGSVRPPRRLTTSRRVGMTCSNCSTTDTTLWRRNIQGEPVCNACGLYYKLHNVNRPISMRKDSIQTRKRKPKSSGSAAKGKSSNVSSSNVRNGSSSKSPVIPSASSNYLPQLGMENEMAEAQHHRLVHSPMLPSSTTLSQQLPQFPPLDSPQNSNIIVENGIVLEAANPSVISLAPNNKQP</sequence>
<keyword evidence="2" id="KW-0479">Metal-binding</keyword>
<dbReference type="GO" id="GO:0005634">
    <property type="term" value="C:nucleus"/>
    <property type="evidence" value="ECO:0007669"/>
    <property type="project" value="UniProtKB-SubCell"/>
</dbReference>
<dbReference type="GO" id="GO:0008270">
    <property type="term" value="F:zinc ion binding"/>
    <property type="evidence" value="ECO:0007669"/>
    <property type="project" value="UniProtKB-KW"/>
</dbReference>
<dbReference type="SUPFAM" id="SSF57716">
    <property type="entry name" value="Glucocorticoid receptor-like (DNA-binding domain)"/>
    <property type="match status" value="2"/>
</dbReference>
<reference evidence="12 13" key="1">
    <citation type="submission" date="2021-06" db="EMBL/GenBank/DDBJ databases">
        <title>Caerostris darwini draft genome.</title>
        <authorList>
            <person name="Kono N."/>
            <person name="Arakawa K."/>
        </authorList>
    </citation>
    <scope>NUCLEOTIDE SEQUENCE [LARGE SCALE GENOMIC DNA]</scope>
</reference>
<keyword evidence="8" id="KW-0539">Nucleus</keyword>
<feature type="compositionally biased region" description="Low complexity" evidence="10">
    <location>
        <begin position="466"/>
        <end position="499"/>
    </location>
</feature>
<dbReference type="CDD" id="cd00202">
    <property type="entry name" value="ZnF_GATA"/>
    <property type="match status" value="1"/>
</dbReference>
<keyword evidence="7" id="KW-0804">Transcription</keyword>
<dbReference type="GO" id="GO:0000978">
    <property type="term" value="F:RNA polymerase II cis-regulatory region sequence-specific DNA binding"/>
    <property type="evidence" value="ECO:0007669"/>
    <property type="project" value="TreeGrafter"/>
</dbReference>
<proteinExistence type="predicted"/>
<feature type="region of interest" description="Disordered" evidence="10">
    <location>
        <begin position="451"/>
        <end position="501"/>
    </location>
</feature>
<gene>
    <name evidence="12" type="primary">gata4</name>
    <name evidence="12" type="ORF">CDAR_380461</name>
</gene>
<accession>A0AAV4TPQ7</accession>
<evidence type="ECO:0000256" key="4">
    <source>
        <dbReference type="ARBA" id="ARBA00022833"/>
    </source>
</evidence>
<dbReference type="GO" id="GO:0045944">
    <property type="term" value="P:positive regulation of transcription by RNA polymerase II"/>
    <property type="evidence" value="ECO:0007669"/>
    <property type="project" value="TreeGrafter"/>
</dbReference>
<dbReference type="PROSITE" id="PS00344">
    <property type="entry name" value="GATA_ZN_FINGER_1"/>
    <property type="match status" value="1"/>
</dbReference>
<evidence type="ECO:0000256" key="9">
    <source>
        <dbReference type="PROSITE-ProRule" id="PRU00094"/>
    </source>
</evidence>
<dbReference type="AlphaFoldDB" id="A0AAV4TPQ7"/>
<feature type="region of interest" description="Disordered" evidence="10">
    <location>
        <begin position="93"/>
        <end position="139"/>
    </location>
</feature>
<feature type="domain" description="GATA-type" evidence="11">
    <location>
        <begin position="407"/>
        <end position="460"/>
    </location>
</feature>
<evidence type="ECO:0000256" key="10">
    <source>
        <dbReference type="SAM" id="MobiDB-lite"/>
    </source>
</evidence>
<keyword evidence="5" id="KW-0805">Transcription regulation</keyword>
<evidence type="ECO:0000259" key="11">
    <source>
        <dbReference type="PROSITE" id="PS50114"/>
    </source>
</evidence>
<evidence type="ECO:0000256" key="2">
    <source>
        <dbReference type="ARBA" id="ARBA00022723"/>
    </source>
</evidence>
<dbReference type="InterPro" id="IPR039355">
    <property type="entry name" value="Transcription_factor_GATA"/>
</dbReference>
<feature type="domain" description="GATA-type" evidence="11">
    <location>
        <begin position="354"/>
        <end position="407"/>
    </location>
</feature>
<dbReference type="SMART" id="SM00401">
    <property type="entry name" value="ZnF_GATA"/>
    <property type="match status" value="2"/>
</dbReference>
<evidence type="ECO:0000313" key="13">
    <source>
        <dbReference type="Proteomes" id="UP001054837"/>
    </source>
</evidence>
<dbReference type="Proteomes" id="UP001054837">
    <property type="component" value="Unassembled WGS sequence"/>
</dbReference>
<dbReference type="EMBL" id="BPLQ01009683">
    <property type="protein sequence ID" value="GIY45948.1"/>
    <property type="molecule type" value="Genomic_DNA"/>
</dbReference>